<organism evidence="1 2">
    <name type="scientific">Artemisia annua</name>
    <name type="common">Sweet wormwood</name>
    <dbReference type="NCBI Taxonomy" id="35608"/>
    <lineage>
        <taxon>Eukaryota</taxon>
        <taxon>Viridiplantae</taxon>
        <taxon>Streptophyta</taxon>
        <taxon>Embryophyta</taxon>
        <taxon>Tracheophyta</taxon>
        <taxon>Spermatophyta</taxon>
        <taxon>Magnoliopsida</taxon>
        <taxon>eudicotyledons</taxon>
        <taxon>Gunneridae</taxon>
        <taxon>Pentapetalae</taxon>
        <taxon>asterids</taxon>
        <taxon>campanulids</taxon>
        <taxon>Asterales</taxon>
        <taxon>Asteraceae</taxon>
        <taxon>Asteroideae</taxon>
        <taxon>Anthemideae</taxon>
        <taxon>Artemisiinae</taxon>
        <taxon>Artemisia</taxon>
    </lineage>
</organism>
<dbReference type="PANTHER" id="PTHR33116">
    <property type="entry name" value="REVERSE TRANSCRIPTASE ZINC-BINDING DOMAIN-CONTAINING PROTEIN-RELATED-RELATED"/>
    <property type="match status" value="1"/>
</dbReference>
<dbReference type="EMBL" id="PKPP01002708">
    <property type="protein sequence ID" value="PWA73639.1"/>
    <property type="molecule type" value="Genomic_DNA"/>
</dbReference>
<evidence type="ECO:0000313" key="1">
    <source>
        <dbReference type="EMBL" id="PWA73639.1"/>
    </source>
</evidence>
<proteinExistence type="predicted"/>
<protein>
    <recommendedName>
        <fullName evidence="3">Reverse transcriptase domain, Reverse transcriptase zinc-binding domain protein</fullName>
    </recommendedName>
</protein>
<dbReference type="STRING" id="35608.A0A2U1NJF7"/>
<dbReference type="OrthoDB" id="1735959at2759"/>
<accession>A0A2U1NJF7</accession>
<reference evidence="1 2" key="1">
    <citation type="journal article" date="2018" name="Mol. Plant">
        <title>The genome of Artemisia annua provides insight into the evolution of Asteraceae family and artemisinin biosynthesis.</title>
        <authorList>
            <person name="Shen Q."/>
            <person name="Zhang L."/>
            <person name="Liao Z."/>
            <person name="Wang S."/>
            <person name="Yan T."/>
            <person name="Shi P."/>
            <person name="Liu M."/>
            <person name="Fu X."/>
            <person name="Pan Q."/>
            <person name="Wang Y."/>
            <person name="Lv Z."/>
            <person name="Lu X."/>
            <person name="Zhang F."/>
            <person name="Jiang W."/>
            <person name="Ma Y."/>
            <person name="Chen M."/>
            <person name="Hao X."/>
            <person name="Li L."/>
            <person name="Tang Y."/>
            <person name="Lv G."/>
            <person name="Zhou Y."/>
            <person name="Sun X."/>
            <person name="Brodelius P.E."/>
            <person name="Rose J.K.C."/>
            <person name="Tang K."/>
        </authorList>
    </citation>
    <scope>NUCLEOTIDE SEQUENCE [LARGE SCALE GENOMIC DNA]</scope>
    <source>
        <strain evidence="2">cv. Huhao1</strain>
        <tissue evidence="1">Leaf</tissue>
    </source>
</reference>
<comment type="caution">
    <text evidence="1">The sequence shown here is derived from an EMBL/GenBank/DDBJ whole genome shotgun (WGS) entry which is preliminary data.</text>
</comment>
<name>A0A2U1NJF7_ARTAN</name>
<dbReference type="PANTHER" id="PTHR33116:SF86">
    <property type="entry name" value="REVERSE TRANSCRIPTASE DOMAIN-CONTAINING PROTEIN"/>
    <property type="match status" value="1"/>
</dbReference>
<dbReference type="AlphaFoldDB" id="A0A2U1NJF7"/>
<dbReference type="Proteomes" id="UP000245207">
    <property type="component" value="Unassembled WGS sequence"/>
</dbReference>
<gene>
    <name evidence="1" type="ORF">CTI12_AA259400</name>
</gene>
<evidence type="ECO:0008006" key="3">
    <source>
        <dbReference type="Google" id="ProtNLM"/>
    </source>
</evidence>
<evidence type="ECO:0000313" key="2">
    <source>
        <dbReference type="Proteomes" id="UP000245207"/>
    </source>
</evidence>
<sequence length="123" mass="14200">MDSKAKYLGLPSVYGKHKGEFFAFLLEKVLLKMQGWKQKLLSQAGREILIKSVIQAIPNYAMQCYLLPKNLLNKLMAYVRRFFWGGDSHELAKKGPHPSWLWSSILHGRDLLLQGVRWQVGNE</sequence>
<keyword evidence="2" id="KW-1185">Reference proteome</keyword>